<dbReference type="PROSITE" id="PS50943">
    <property type="entry name" value="HTH_CROC1"/>
    <property type="match status" value="1"/>
</dbReference>
<comment type="caution">
    <text evidence="3">The sequence shown here is derived from an EMBL/GenBank/DDBJ whole genome shotgun (WGS) entry which is preliminary data.</text>
</comment>
<evidence type="ECO:0000313" key="4">
    <source>
        <dbReference type="Proteomes" id="UP000542813"/>
    </source>
</evidence>
<evidence type="ECO:0000259" key="2">
    <source>
        <dbReference type="PROSITE" id="PS50943"/>
    </source>
</evidence>
<evidence type="ECO:0000313" key="3">
    <source>
        <dbReference type="EMBL" id="MBB5791681.1"/>
    </source>
</evidence>
<dbReference type="GO" id="GO:0003677">
    <property type="term" value="F:DNA binding"/>
    <property type="evidence" value="ECO:0007669"/>
    <property type="project" value="UniProtKB-KW"/>
</dbReference>
<dbReference type="EMBL" id="JACHMM010000001">
    <property type="protein sequence ID" value="MBB5791681.1"/>
    <property type="molecule type" value="Genomic_DNA"/>
</dbReference>
<name>A0A7W9LPV6_9ACTN</name>
<accession>A0A7W9LPV6</accession>
<dbReference type="PANTHER" id="PTHR46797:SF1">
    <property type="entry name" value="METHYLPHOSPHONATE SYNTHASE"/>
    <property type="match status" value="1"/>
</dbReference>
<keyword evidence="1" id="KW-0238">DNA-binding</keyword>
<keyword evidence="4" id="KW-1185">Reference proteome</keyword>
<dbReference type="RefSeq" id="WP_184828638.1">
    <property type="nucleotide sequence ID" value="NZ_JACHMM010000001.1"/>
</dbReference>
<dbReference type="InterPro" id="IPR010982">
    <property type="entry name" value="Lambda_DNA-bd_dom_sf"/>
</dbReference>
<dbReference type="Gene3D" id="1.10.260.40">
    <property type="entry name" value="lambda repressor-like DNA-binding domains"/>
    <property type="match status" value="1"/>
</dbReference>
<dbReference type="InterPro" id="IPR001387">
    <property type="entry name" value="Cro/C1-type_HTH"/>
</dbReference>
<dbReference type="PANTHER" id="PTHR46797">
    <property type="entry name" value="HTH-TYPE TRANSCRIPTIONAL REGULATOR"/>
    <property type="match status" value="1"/>
</dbReference>
<sequence>MARALGVRVGFLRLARDLTQEQLAHRAGISRGYLQKVEHARVCPTLDVLLRVARALDTTVAELLPSGISGLREADSVDSAGRYS</sequence>
<dbReference type="GO" id="GO:0003700">
    <property type="term" value="F:DNA-binding transcription factor activity"/>
    <property type="evidence" value="ECO:0007669"/>
    <property type="project" value="TreeGrafter"/>
</dbReference>
<dbReference type="SUPFAM" id="SSF47413">
    <property type="entry name" value="lambda repressor-like DNA-binding domains"/>
    <property type="match status" value="1"/>
</dbReference>
<feature type="domain" description="HTH cro/C1-type" evidence="2">
    <location>
        <begin position="12"/>
        <end position="63"/>
    </location>
</feature>
<dbReference type="AlphaFoldDB" id="A0A7W9LPV6"/>
<dbReference type="Proteomes" id="UP000542813">
    <property type="component" value="Unassembled WGS sequence"/>
</dbReference>
<evidence type="ECO:0000256" key="1">
    <source>
        <dbReference type="ARBA" id="ARBA00023125"/>
    </source>
</evidence>
<dbReference type="InterPro" id="IPR050807">
    <property type="entry name" value="TransReg_Diox_bact_type"/>
</dbReference>
<reference evidence="3 4" key="1">
    <citation type="submission" date="2020-08" db="EMBL/GenBank/DDBJ databases">
        <title>Sequencing the genomes of 1000 actinobacteria strains.</title>
        <authorList>
            <person name="Klenk H.-P."/>
        </authorList>
    </citation>
    <scope>NUCLEOTIDE SEQUENCE [LARGE SCALE GENOMIC DNA]</scope>
    <source>
        <strain evidence="3 4">DSM 102122</strain>
    </source>
</reference>
<dbReference type="GO" id="GO:0005829">
    <property type="term" value="C:cytosol"/>
    <property type="evidence" value="ECO:0007669"/>
    <property type="project" value="TreeGrafter"/>
</dbReference>
<protein>
    <submittedName>
        <fullName evidence="3">Transcriptional regulator with XRE-family HTH domain</fullName>
    </submittedName>
</protein>
<dbReference type="SMART" id="SM00530">
    <property type="entry name" value="HTH_XRE"/>
    <property type="match status" value="1"/>
</dbReference>
<dbReference type="Pfam" id="PF01381">
    <property type="entry name" value="HTH_3"/>
    <property type="match status" value="1"/>
</dbReference>
<gene>
    <name evidence="3" type="ORF">HD601_006256</name>
</gene>
<proteinExistence type="predicted"/>
<organism evidence="3 4">
    <name type="scientific">Jiangella mangrovi</name>
    <dbReference type="NCBI Taxonomy" id="1524084"/>
    <lineage>
        <taxon>Bacteria</taxon>
        <taxon>Bacillati</taxon>
        <taxon>Actinomycetota</taxon>
        <taxon>Actinomycetes</taxon>
        <taxon>Jiangellales</taxon>
        <taxon>Jiangellaceae</taxon>
        <taxon>Jiangella</taxon>
    </lineage>
</organism>
<dbReference type="CDD" id="cd00093">
    <property type="entry name" value="HTH_XRE"/>
    <property type="match status" value="1"/>
</dbReference>